<evidence type="ECO:0000313" key="2">
    <source>
        <dbReference type="EMBL" id="KAJ9611398.1"/>
    </source>
</evidence>
<accession>A0AA38XDD3</accession>
<name>A0AA38XDD3_9EURO</name>
<dbReference type="Proteomes" id="UP001172673">
    <property type="component" value="Unassembled WGS sequence"/>
</dbReference>
<proteinExistence type="predicted"/>
<gene>
    <name evidence="2" type="ORF">H2200_004582</name>
</gene>
<comment type="caution">
    <text evidence="2">The sequence shown here is derived from an EMBL/GenBank/DDBJ whole genome shotgun (WGS) entry which is preliminary data.</text>
</comment>
<sequence length="498" mass="56494">MAASSGTTLDAEILYMIAKALIRDLIPSQRDISLRSDALTTLRALRLTSREFASMVVIKKALFSSLDLHAREEEMDRVQRMNFSGIGPSVAKVTFFSSPFSAELKEHDYKKLLLAMSIHKESNKSEEQEDDATSKSSSLSSDPLRCHEDYHRHLTGMDDDWDGEVQNSRFDARILYEWYMLNARKDKDIVLSGRLQEIWCAALKECPNIVECKFASVVGRAGADAESPDSLHMPGCGAECIQEQVLRRITASSSLMVFHTIVKSIMASGIRIQNLSLERGFLTDRVSLGIRGRADWDRLDLSKLEKFTYVWTPNDKEVSRFYEETDAFYQGRGLASHDCEAVLAKAHGSVRNLILDHGNGQWLCGLKWPHLANLEFPSLQSITLKKVLLESSPFARDISRCPVLRRIVFNDCDLCEFDPTWKPILDAIRGHQNALLVVFRNITTAAWCGRLNMKCNTDFNVKWKPGERSEDDIEGNVYLYLTKQGGWNNTLEDHFPDR</sequence>
<keyword evidence="3" id="KW-1185">Reference proteome</keyword>
<feature type="region of interest" description="Disordered" evidence="1">
    <location>
        <begin position="123"/>
        <end position="144"/>
    </location>
</feature>
<evidence type="ECO:0000313" key="3">
    <source>
        <dbReference type="Proteomes" id="UP001172673"/>
    </source>
</evidence>
<dbReference type="EMBL" id="JAPDRK010000006">
    <property type="protein sequence ID" value="KAJ9611398.1"/>
    <property type="molecule type" value="Genomic_DNA"/>
</dbReference>
<reference evidence="2" key="1">
    <citation type="submission" date="2022-10" db="EMBL/GenBank/DDBJ databases">
        <title>Culturing micro-colonial fungi from biological soil crusts in the Mojave desert and describing Neophaeococcomyces mojavensis, and introducing the new genera and species Taxawa tesnikishii.</title>
        <authorList>
            <person name="Kurbessoian T."/>
            <person name="Stajich J.E."/>
        </authorList>
    </citation>
    <scope>NUCLEOTIDE SEQUENCE</scope>
    <source>
        <strain evidence="2">TK_41</strain>
    </source>
</reference>
<protein>
    <submittedName>
        <fullName evidence="2">Uncharacterized protein</fullName>
    </submittedName>
</protein>
<dbReference type="AlphaFoldDB" id="A0AA38XDD3"/>
<organism evidence="2 3">
    <name type="scientific">Cladophialophora chaetospira</name>
    <dbReference type="NCBI Taxonomy" id="386627"/>
    <lineage>
        <taxon>Eukaryota</taxon>
        <taxon>Fungi</taxon>
        <taxon>Dikarya</taxon>
        <taxon>Ascomycota</taxon>
        <taxon>Pezizomycotina</taxon>
        <taxon>Eurotiomycetes</taxon>
        <taxon>Chaetothyriomycetidae</taxon>
        <taxon>Chaetothyriales</taxon>
        <taxon>Herpotrichiellaceae</taxon>
        <taxon>Cladophialophora</taxon>
    </lineage>
</organism>
<evidence type="ECO:0000256" key="1">
    <source>
        <dbReference type="SAM" id="MobiDB-lite"/>
    </source>
</evidence>